<protein>
    <submittedName>
        <fullName evidence="1">Uncharacterized protein</fullName>
    </submittedName>
</protein>
<dbReference type="Proteomes" id="UP001163846">
    <property type="component" value="Unassembled WGS sequence"/>
</dbReference>
<keyword evidence="2" id="KW-1185">Reference proteome</keyword>
<organism evidence="1 2">
    <name type="scientific">Lentinula raphanica</name>
    <dbReference type="NCBI Taxonomy" id="153919"/>
    <lineage>
        <taxon>Eukaryota</taxon>
        <taxon>Fungi</taxon>
        <taxon>Dikarya</taxon>
        <taxon>Basidiomycota</taxon>
        <taxon>Agaricomycotina</taxon>
        <taxon>Agaricomycetes</taxon>
        <taxon>Agaricomycetidae</taxon>
        <taxon>Agaricales</taxon>
        <taxon>Marasmiineae</taxon>
        <taxon>Omphalotaceae</taxon>
        <taxon>Lentinula</taxon>
    </lineage>
</organism>
<dbReference type="AlphaFoldDB" id="A0AA38NYX0"/>
<gene>
    <name evidence="1" type="ORF">F5878DRAFT_646146</name>
</gene>
<proteinExistence type="predicted"/>
<reference evidence="1" key="1">
    <citation type="submission" date="2022-08" db="EMBL/GenBank/DDBJ databases">
        <authorList>
            <consortium name="DOE Joint Genome Institute"/>
            <person name="Min B."/>
            <person name="Riley R."/>
            <person name="Sierra-Patev S."/>
            <person name="Naranjo-Ortiz M."/>
            <person name="Looney B."/>
            <person name="Konkel Z."/>
            <person name="Slot J.C."/>
            <person name="Sakamoto Y."/>
            <person name="Steenwyk J.L."/>
            <person name="Rokas A."/>
            <person name="Carro J."/>
            <person name="Camarero S."/>
            <person name="Ferreira P."/>
            <person name="Molpeceres G."/>
            <person name="Ruiz-Duenas F.J."/>
            <person name="Serrano A."/>
            <person name="Henrissat B."/>
            <person name="Drula E."/>
            <person name="Hughes K.W."/>
            <person name="Mata J.L."/>
            <person name="Ishikawa N.K."/>
            <person name="Vargas-Isla R."/>
            <person name="Ushijima S."/>
            <person name="Smith C.A."/>
            <person name="Ahrendt S."/>
            <person name="Andreopoulos W."/>
            <person name="He G."/>
            <person name="Labutti K."/>
            <person name="Lipzen A."/>
            <person name="Ng V."/>
            <person name="Sandor L."/>
            <person name="Barry K."/>
            <person name="Martinez A.T."/>
            <person name="Xiao Y."/>
            <person name="Gibbons J.G."/>
            <person name="Terashima K."/>
            <person name="Hibbett D.S."/>
            <person name="Grigoriev I.V."/>
        </authorList>
    </citation>
    <scope>NUCLEOTIDE SEQUENCE</scope>
    <source>
        <strain evidence="1">TFB9207</strain>
    </source>
</reference>
<comment type="caution">
    <text evidence="1">The sequence shown here is derived from an EMBL/GenBank/DDBJ whole genome shotgun (WGS) entry which is preliminary data.</text>
</comment>
<dbReference type="EMBL" id="MU806750">
    <property type="protein sequence ID" value="KAJ3833194.1"/>
    <property type="molecule type" value="Genomic_DNA"/>
</dbReference>
<name>A0AA38NYX0_9AGAR</name>
<evidence type="ECO:0000313" key="2">
    <source>
        <dbReference type="Proteomes" id="UP001163846"/>
    </source>
</evidence>
<evidence type="ECO:0000313" key="1">
    <source>
        <dbReference type="EMBL" id="KAJ3833194.1"/>
    </source>
</evidence>
<sequence length="155" mass="18152">MVSEWAIWSGYQVDSDAFKTLMGIIRGSGDPDLDQDLLDDYALDYIRWRRCLPRKEAAQSPKIRFRALDPEVDKLTHIFFPIRFIPFKSDRQLNDPTHPDYPIAHEEIERTRQSWNDGSTTSTQNTEESIIFILWLTGDWLSGRKDEWKGLFSSL</sequence>
<accession>A0AA38NYX0</accession>